<reference evidence="1 2" key="1">
    <citation type="submission" date="2020-07" db="EMBL/GenBank/DDBJ databases">
        <title>Sequencing the genomes of 1000 actinobacteria strains.</title>
        <authorList>
            <person name="Klenk H.-P."/>
        </authorList>
    </citation>
    <scope>NUCLEOTIDE SEQUENCE [LARGE SCALE GENOMIC DNA]</scope>
    <source>
        <strain evidence="1 2">LI1</strain>
    </source>
</reference>
<dbReference type="RefSeq" id="WP_179580000.1">
    <property type="nucleotide sequence ID" value="NZ_JACCFM010000001.1"/>
</dbReference>
<gene>
    <name evidence="1" type="ORF">HNR05_003192</name>
</gene>
<comment type="caution">
    <text evidence="1">The sequence shown here is derived from an EMBL/GenBank/DDBJ whole genome shotgun (WGS) entry which is preliminary data.</text>
</comment>
<dbReference type="EMBL" id="JACCFM010000001">
    <property type="protein sequence ID" value="NYJ21401.1"/>
    <property type="molecule type" value="Genomic_DNA"/>
</dbReference>
<organism evidence="1 2">
    <name type="scientific">Glaciibacter psychrotolerans</name>
    <dbReference type="NCBI Taxonomy" id="670054"/>
    <lineage>
        <taxon>Bacteria</taxon>
        <taxon>Bacillati</taxon>
        <taxon>Actinomycetota</taxon>
        <taxon>Actinomycetes</taxon>
        <taxon>Micrococcales</taxon>
        <taxon>Microbacteriaceae</taxon>
        <taxon>Glaciibacter</taxon>
    </lineage>
</organism>
<keyword evidence="2" id="KW-1185">Reference proteome</keyword>
<name>A0A7Z0EGU0_9MICO</name>
<protein>
    <submittedName>
        <fullName evidence="1">Uncharacterized protein</fullName>
    </submittedName>
</protein>
<evidence type="ECO:0000313" key="2">
    <source>
        <dbReference type="Proteomes" id="UP000537260"/>
    </source>
</evidence>
<accession>A0A7Z0EGU0</accession>
<proteinExistence type="predicted"/>
<dbReference type="AlphaFoldDB" id="A0A7Z0EGU0"/>
<dbReference type="Proteomes" id="UP000537260">
    <property type="component" value="Unassembled WGS sequence"/>
</dbReference>
<evidence type="ECO:0000313" key="1">
    <source>
        <dbReference type="EMBL" id="NYJ21401.1"/>
    </source>
</evidence>
<sequence length="107" mass="11680">MECPSLGPMVFRQEGSHGTRAFLQNYCADPANSGHTHAKTRIIFIFFALITRDDHYYCVERPGAALFGVSKNFVGAPGQAFTAADAVVAAHEEHQGPRVELGNDFEP</sequence>